<accession>A0A081PFG6</accession>
<comment type="caution">
    <text evidence="1">The sequence shown here is derived from an EMBL/GenBank/DDBJ whole genome shotgun (WGS) entry which is preliminary data.</text>
</comment>
<gene>
    <name evidence="1" type="ORF">N180_03520</name>
</gene>
<keyword evidence="2" id="KW-1185">Reference proteome</keyword>
<evidence type="ECO:0000313" key="2">
    <source>
        <dbReference type="Proteomes" id="UP000028007"/>
    </source>
</evidence>
<evidence type="ECO:0000313" key="1">
    <source>
        <dbReference type="EMBL" id="KEQ29439.1"/>
    </source>
</evidence>
<protein>
    <submittedName>
        <fullName evidence="1">Uncharacterized protein</fullName>
    </submittedName>
</protein>
<dbReference type="AlphaFoldDB" id="A0A081PFG6"/>
<sequence>MLFKKRIKRSTKDPNRTIEYCLNNKGVKRRAGERTAPITDQEKSGQRAIVIVSTFMSHLKFFIRKGFELEARKNGQVPHNIAKAQNHSLIISGKYPTLTIDYSKALLTVGQMRMAPNMHAELHIAGILFKWDYDANIPGCKPDDQVMLVAYFPEKGYGIELLNGEKRHKGEHLLELPASVNLTEVHTYMSFISADHGSISNSTYLGQFDWQTPLTP</sequence>
<dbReference type="RefSeq" id="WP_037441800.1">
    <property type="nucleotide sequence ID" value="NZ_JNFF01000072.1"/>
</dbReference>
<dbReference type="OrthoDB" id="648163at2"/>
<name>A0A081PFG6_9SPHI</name>
<proteinExistence type="predicted"/>
<dbReference type="InterPro" id="IPR046233">
    <property type="entry name" value="DUF6266"/>
</dbReference>
<dbReference type="EMBL" id="JNFF01000072">
    <property type="protein sequence ID" value="KEQ29439.1"/>
    <property type="molecule type" value="Genomic_DNA"/>
</dbReference>
<organism evidence="1 2">
    <name type="scientific">Pedobacter antarcticus 4BY</name>
    <dbReference type="NCBI Taxonomy" id="1358423"/>
    <lineage>
        <taxon>Bacteria</taxon>
        <taxon>Pseudomonadati</taxon>
        <taxon>Bacteroidota</taxon>
        <taxon>Sphingobacteriia</taxon>
        <taxon>Sphingobacteriales</taxon>
        <taxon>Sphingobacteriaceae</taxon>
        <taxon>Pedobacter</taxon>
    </lineage>
</organism>
<dbReference type="Proteomes" id="UP000028007">
    <property type="component" value="Unassembled WGS sequence"/>
</dbReference>
<reference evidence="1 2" key="1">
    <citation type="journal article" date="1992" name="Int. J. Syst. Bacteriol.">
        <title>Sphingobacterium antarcticus sp. nov. a Psychrotrophic Bacterium from the Soils of Schirmacher Oasis, Antarctica.</title>
        <authorList>
            <person name="Shivaji S."/>
            <person name="Ray M.K."/>
            <person name="Rao N.S."/>
            <person name="Saiserr L."/>
            <person name="Jagannadham M.V."/>
            <person name="Kumar G.S."/>
            <person name="Reddy G."/>
            <person name="Bhargava P.M."/>
        </authorList>
    </citation>
    <scope>NUCLEOTIDE SEQUENCE [LARGE SCALE GENOMIC DNA]</scope>
    <source>
        <strain evidence="1 2">4BY</strain>
    </source>
</reference>
<dbReference type="Pfam" id="PF19781">
    <property type="entry name" value="DUF6266"/>
    <property type="match status" value="1"/>
</dbReference>
<dbReference type="eggNOG" id="ENOG5034BN5">
    <property type="taxonomic scope" value="Bacteria"/>
</dbReference>